<protein>
    <submittedName>
        <fullName evidence="2">Uncharacterized protein</fullName>
    </submittedName>
</protein>
<sequence>MSHREPHAATTPRTGEAMGMRGCEHPGACTSERAGHGLNAVQQRLATVAASKWIDAIVTSVDANGFAWLATLDGGIRRVWQHDAFAGTLQVGDPVALHGVYGVLAAGAQQFSVADA</sequence>
<dbReference type="AlphaFoldDB" id="A0A191WHU0"/>
<reference evidence="2 3" key="1">
    <citation type="journal article" date="2016" name="Int. J. Syst. Evol. Microbiol.">
        <title>Agromyces aureus sp. nov., isolated from the rhizosphere of Salix caprea L. grown in a heavy-metal-contaminated soil.</title>
        <authorList>
            <person name="Corretto E."/>
            <person name="Antonielli L."/>
            <person name="Sessitsch A."/>
            <person name="Compant S."/>
            <person name="Gorfer M."/>
            <person name="Kuffner M."/>
            <person name="Brader G."/>
        </authorList>
    </citation>
    <scope>NUCLEOTIDE SEQUENCE [LARGE SCALE GENOMIC DNA]</scope>
    <source>
        <strain evidence="2 3">AR33</strain>
    </source>
</reference>
<dbReference type="OrthoDB" id="5189813at2"/>
<evidence type="ECO:0000313" key="3">
    <source>
        <dbReference type="Proteomes" id="UP000078437"/>
    </source>
</evidence>
<keyword evidence="3" id="KW-1185">Reference proteome</keyword>
<accession>A0A191WHU0</accession>
<name>A0A191WHU0_9MICO</name>
<evidence type="ECO:0000256" key="1">
    <source>
        <dbReference type="SAM" id="MobiDB-lite"/>
    </source>
</evidence>
<gene>
    <name evidence="2" type="ORF">ATC03_14520</name>
</gene>
<dbReference type="Proteomes" id="UP000078437">
    <property type="component" value="Chromosome"/>
</dbReference>
<proteinExistence type="predicted"/>
<dbReference type="EMBL" id="CP013979">
    <property type="protein sequence ID" value="ANJ27743.1"/>
    <property type="molecule type" value="Genomic_DNA"/>
</dbReference>
<feature type="region of interest" description="Disordered" evidence="1">
    <location>
        <begin position="1"/>
        <end position="24"/>
    </location>
</feature>
<dbReference type="KEGG" id="agy:ATC03_14520"/>
<reference evidence="3" key="2">
    <citation type="submission" date="2016-01" db="EMBL/GenBank/DDBJ databases">
        <title>Complete genome sequence of Agromyces aureus AR33T and comparison with related organisms.</title>
        <authorList>
            <person name="Corretto E."/>
            <person name="Antonielli L."/>
            <person name="Sessitsch A."/>
            <person name="Brader G."/>
        </authorList>
    </citation>
    <scope>NUCLEOTIDE SEQUENCE [LARGE SCALE GENOMIC DNA]</scope>
    <source>
        <strain evidence="3">AR33</strain>
    </source>
</reference>
<evidence type="ECO:0000313" key="2">
    <source>
        <dbReference type="EMBL" id="ANJ27743.1"/>
    </source>
</evidence>
<organism evidence="2 3">
    <name type="scientific">Agromyces aureus</name>
    <dbReference type="NCBI Taxonomy" id="453304"/>
    <lineage>
        <taxon>Bacteria</taxon>
        <taxon>Bacillati</taxon>
        <taxon>Actinomycetota</taxon>
        <taxon>Actinomycetes</taxon>
        <taxon>Micrococcales</taxon>
        <taxon>Microbacteriaceae</taxon>
        <taxon>Agromyces</taxon>
    </lineage>
</organism>
<dbReference type="RefSeq" id="WP_084003525.1">
    <property type="nucleotide sequence ID" value="NZ_CP013979.1"/>
</dbReference>